<dbReference type="PROSITE" id="PS50893">
    <property type="entry name" value="ABC_TRANSPORTER_2"/>
    <property type="match status" value="1"/>
</dbReference>
<protein>
    <submittedName>
        <fullName evidence="5">ABC transporter ATP-binding protein</fullName>
    </submittedName>
</protein>
<sequence>MMANYIYKDTILKVENVNLTLGDKVILEKVNAEVKDVTQTGAVRGQIVGFLGPSGIGKTKLFEIMAGLLKPTSGSVYYGKDKKPAHPGCAGVVQQNYPLFMHRTVLGNLEIGAAKNYKNTEERKAKIYDFLDRFKLRPYQDSYPAQLSGGQKQRVAIAQQLLCTDNFLLMDEPFSGLDINMVEEVSEMIVEIANMDEHNTIIIVSHDIVSTAAIADNLWLMGREKDKEGNPVSGAKIKYTFDLLERELAWREDIRKLPAFTKLINEIRDLFHDL</sequence>
<proteinExistence type="predicted"/>
<dbReference type="SUPFAM" id="SSF52540">
    <property type="entry name" value="P-loop containing nucleoside triphosphate hydrolases"/>
    <property type="match status" value="1"/>
</dbReference>
<dbReference type="SMART" id="SM00382">
    <property type="entry name" value="AAA"/>
    <property type="match status" value="1"/>
</dbReference>
<evidence type="ECO:0000313" key="6">
    <source>
        <dbReference type="Proteomes" id="UP000293162"/>
    </source>
</evidence>
<dbReference type="InterPro" id="IPR003439">
    <property type="entry name" value="ABC_transporter-like_ATP-bd"/>
</dbReference>
<dbReference type="InterPro" id="IPR003593">
    <property type="entry name" value="AAA+_ATPase"/>
</dbReference>
<dbReference type="InterPro" id="IPR027417">
    <property type="entry name" value="P-loop_NTPase"/>
</dbReference>
<gene>
    <name evidence="5" type="ORF">EWM59_21560</name>
</gene>
<evidence type="ECO:0000259" key="4">
    <source>
        <dbReference type="PROSITE" id="PS50893"/>
    </source>
</evidence>
<accession>A0A4Q5LVG5</accession>
<evidence type="ECO:0000256" key="1">
    <source>
        <dbReference type="ARBA" id="ARBA00022448"/>
    </source>
</evidence>
<dbReference type="GO" id="GO:0005524">
    <property type="term" value="F:ATP binding"/>
    <property type="evidence" value="ECO:0007669"/>
    <property type="project" value="UniProtKB-KW"/>
</dbReference>
<evidence type="ECO:0000313" key="5">
    <source>
        <dbReference type="EMBL" id="RYU93497.1"/>
    </source>
</evidence>
<dbReference type="Pfam" id="PF00005">
    <property type="entry name" value="ABC_tran"/>
    <property type="match status" value="1"/>
</dbReference>
<dbReference type="EMBL" id="SEWF01000043">
    <property type="protein sequence ID" value="RYU93497.1"/>
    <property type="molecule type" value="Genomic_DNA"/>
</dbReference>
<dbReference type="InterPro" id="IPR050093">
    <property type="entry name" value="ABC_SmlMolc_Importer"/>
</dbReference>
<dbReference type="PANTHER" id="PTHR42781">
    <property type="entry name" value="SPERMIDINE/PUTRESCINE IMPORT ATP-BINDING PROTEIN POTA"/>
    <property type="match status" value="1"/>
</dbReference>
<feature type="domain" description="ABC transporter" evidence="4">
    <location>
        <begin position="12"/>
        <end position="248"/>
    </location>
</feature>
<dbReference type="PROSITE" id="PS00211">
    <property type="entry name" value="ABC_TRANSPORTER_1"/>
    <property type="match status" value="1"/>
</dbReference>
<organism evidence="5 6">
    <name type="scientific">Emticicia agri</name>
    <dbReference type="NCBI Taxonomy" id="2492393"/>
    <lineage>
        <taxon>Bacteria</taxon>
        <taxon>Pseudomonadati</taxon>
        <taxon>Bacteroidota</taxon>
        <taxon>Cytophagia</taxon>
        <taxon>Cytophagales</taxon>
        <taxon>Leadbetterellaceae</taxon>
        <taxon>Emticicia</taxon>
    </lineage>
</organism>
<dbReference type="OrthoDB" id="9782239at2"/>
<dbReference type="InterPro" id="IPR017871">
    <property type="entry name" value="ABC_transporter-like_CS"/>
</dbReference>
<reference evidence="5 6" key="1">
    <citation type="submission" date="2019-02" db="EMBL/GenBank/DDBJ databases">
        <title>Bacterial novel species Emticicia sp. 17J42-9 isolated from soil.</title>
        <authorList>
            <person name="Jung H.-Y."/>
        </authorList>
    </citation>
    <scope>NUCLEOTIDE SEQUENCE [LARGE SCALE GENOMIC DNA]</scope>
    <source>
        <strain evidence="5 6">17J42-9</strain>
    </source>
</reference>
<keyword evidence="1" id="KW-0813">Transport</keyword>
<dbReference type="AlphaFoldDB" id="A0A4Q5LVG5"/>
<keyword evidence="3 5" id="KW-0067">ATP-binding</keyword>
<comment type="caution">
    <text evidence="5">The sequence shown here is derived from an EMBL/GenBank/DDBJ whole genome shotgun (WGS) entry which is preliminary data.</text>
</comment>
<evidence type="ECO:0000256" key="2">
    <source>
        <dbReference type="ARBA" id="ARBA00022741"/>
    </source>
</evidence>
<evidence type="ECO:0000256" key="3">
    <source>
        <dbReference type="ARBA" id="ARBA00022840"/>
    </source>
</evidence>
<keyword evidence="6" id="KW-1185">Reference proteome</keyword>
<keyword evidence="2" id="KW-0547">Nucleotide-binding</keyword>
<dbReference type="PANTHER" id="PTHR42781:SF9">
    <property type="entry name" value="AMINO ACID ABC TRANSPORTER, ATP-BINDING PROTEIN-RELATED"/>
    <property type="match status" value="1"/>
</dbReference>
<dbReference type="Gene3D" id="3.40.50.300">
    <property type="entry name" value="P-loop containing nucleotide triphosphate hydrolases"/>
    <property type="match status" value="1"/>
</dbReference>
<name>A0A4Q5LVG5_9BACT</name>
<dbReference type="Proteomes" id="UP000293162">
    <property type="component" value="Unassembled WGS sequence"/>
</dbReference>
<dbReference type="GO" id="GO:0016887">
    <property type="term" value="F:ATP hydrolysis activity"/>
    <property type="evidence" value="ECO:0007669"/>
    <property type="project" value="InterPro"/>
</dbReference>